<comment type="cofactor">
    <cofactor evidence="8">
        <name>Zn(2+)</name>
        <dbReference type="ChEBI" id="CHEBI:29105"/>
    </cofactor>
</comment>
<feature type="binding site" evidence="8">
    <location>
        <position position="204"/>
    </location>
    <ligand>
        <name>Zn(2+)</name>
        <dbReference type="ChEBI" id="CHEBI:29105"/>
        <note>catalytic</note>
    </ligand>
</feature>
<evidence type="ECO:0000256" key="2">
    <source>
        <dbReference type="ARBA" id="ARBA00009780"/>
    </source>
</evidence>
<dbReference type="GO" id="GO:0005789">
    <property type="term" value="C:endoplasmic reticulum membrane"/>
    <property type="evidence" value="ECO:0007669"/>
    <property type="project" value="TreeGrafter"/>
</dbReference>
<reference evidence="10" key="1">
    <citation type="submission" date="2022-07" db="EMBL/GenBank/DDBJ databases">
        <title>Phylogenomic reconstructions and comparative analyses of Kickxellomycotina fungi.</title>
        <authorList>
            <person name="Reynolds N.K."/>
            <person name="Stajich J.E."/>
            <person name="Barry K."/>
            <person name="Grigoriev I.V."/>
            <person name="Crous P."/>
            <person name="Smith M.E."/>
        </authorList>
    </citation>
    <scope>NUCLEOTIDE SEQUENCE</scope>
    <source>
        <strain evidence="10">BCRC 34381</strain>
    </source>
</reference>
<sequence length="254" mass="29411">MLENYVLCKYIAEFWNTSTNMAFFALALFGMWRVRAMKQEGRFLLCYVGMLVVGLGSWLFHMTLQYQWQLADELPMVYGTCICIYCAFQADAKAATKSTYMWLVLVGYSATVTLVYVQIRRPVFHQVAYALEVAVIMIRSMMHQRQIRKTDQRAYAKLVSLFWLGGGSFGLAFVLWNIDNIFCAELRAMRAMLPAALAPFLQLHAHWHIGTALGCYVSIVYQQYLRLIKLGVVNDYRMRRLAFVVPYIDRRIKA</sequence>
<organism evidence="10 11">
    <name type="scientific">Coemansia biformis</name>
    <dbReference type="NCBI Taxonomy" id="1286918"/>
    <lineage>
        <taxon>Eukaryota</taxon>
        <taxon>Fungi</taxon>
        <taxon>Fungi incertae sedis</taxon>
        <taxon>Zoopagomycota</taxon>
        <taxon>Kickxellomycotina</taxon>
        <taxon>Kickxellomycetes</taxon>
        <taxon>Kickxellales</taxon>
        <taxon>Kickxellaceae</taxon>
        <taxon>Coemansia</taxon>
    </lineage>
</organism>
<feature type="binding site" evidence="7">
    <location>
        <position position="4"/>
    </location>
    <ligand>
        <name>Ca(2+)</name>
        <dbReference type="ChEBI" id="CHEBI:29108"/>
    </ligand>
</feature>
<keyword evidence="7" id="KW-0106">Calcium</keyword>
<evidence type="ECO:0000313" key="10">
    <source>
        <dbReference type="EMBL" id="KAJ1727839.1"/>
    </source>
</evidence>
<dbReference type="AlphaFoldDB" id="A0A9W7Y9M7"/>
<dbReference type="GO" id="GO:0046872">
    <property type="term" value="F:metal ion binding"/>
    <property type="evidence" value="ECO:0007669"/>
    <property type="project" value="UniProtKB-KW"/>
</dbReference>
<evidence type="ECO:0008006" key="12">
    <source>
        <dbReference type="Google" id="ProtNLM"/>
    </source>
</evidence>
<evidence type="ECO:0000256" key="3">
    <source>
        <dbReference type="ARBA" id="ARBA00022692"/>
    </source>
</evidence>
<keyword evidence="4" id="KW-0378">Hydrolase</keyword>
<feature type="binding site" evidence="8">
    <location>
        <position position="208"/>
    </location>
    <ligand>
        <name>Zn(2+)</name>
        <dbReference type="ChEBI" id="CHEBI:29105"/>
        <note>catalytic</note>
    </ligand>
</feature>
<feature type="transmembrane region" description="Helical" evidence="9">
    <location>
        <begin position="44"/>
        <end position="64"/>
    </location>
</feature>
<evidence type="ECO:0000256" key="5">
    <source>
        <dbReference type="ARBA" id="ARBA00022989"/>
    </source>
</evidence>
<evidence type="ECO:0000256" key="4">
    <source>
        <dbReference type="ARBA" id="ARBA00022801"/>
    </source>
</evidence>
<dbReference type="InterPro" id="IPR008901">
    <property type="entry name" value="ACER"/>
</dbReference>
<feature type="transmembrane region" description="Helical" evidence="9">
    <location>
        <begin position="14"/>
        <end position="32"/>
    </location>
</feature>
<keyword evidence="11" id="KW-1185">Reference proteome</keyword>
<dbReference type="PANTHER" id="PTHR46187:SF3">
    <property type="entry name" value="ALKALINE CERAMIDASE 3"/>
    <property type="match status" value="1"/>
</dbReference>
<feature type="non-terminal residue" evidence="10">
    <location>
        <position position="254"/>
    </location>
</feature>
<accession>A0A9W7Y9M7</accession>
<dbReference type="EMBL" id="JANBOI010000967">
    <property type="protein sequence ID" value="KAJ1727839.1"/>
    <property type="molecule type" value="Genomic_DNA"/>
</dbReference>
<comment type="subcellular location">
    <subcellularLocation>
        <location evidence="1">Membrane</location>
        <topology evidence="1">Multi-pass membrane protein</topology>
    </subcellularLocation>
</comment>
<keyword evidence="3 9" id="KW-0812">Transmembrane</keyword>
<keyword evidence="5 9" id="KW-1133">Transmembrane helix</keyword>
<feature type="binding site" evidence="7">
    <location>
        <position position="13"/>
    </location>
    <ligand>
        <name>Ca(2+)</name>
        <dbReference type="ChEBI" id="CHEBI:29108"/>
    </ligand>
</feature>
<name>A0A9W7Y9M7_9FUNG</name>
<evidence type="ECO:0000313" key="11">
    <source>
        <dbReference type="Proteomes" id="UP001143981"/>
    </source>
</evidence>
<evidence type="ECO:0000256" key="7">
    <source>
        <dbReference type="PIRSR" id="PIRSR608901-1"/>
    </source>
</evidence>
<feature type="transmembrane region" description="Helical" evidence="9">
    <location>
        <begin position="196"/>
        <end position="221"/>
    </location>
</feature>
<proteinExistence type="inferred from homology"/>
<comment type="similarity">
    <text evidence="2">Belongs to the alkaline ceramidase family.</text>
</comment>
<evidence type="ECO:0000256" key="8">
    <source>
        <dbReference type="PIRSR" id="PIRSR608901-2"/>
    </source>
</evidence>
<feature type="transmembrane region" description="Helical" evidence="9">
    <location>
        <begin position="154"/>
        <end position="176"/>
    </location>
</feature>
<evidence type="ECO:0000256" key="6">
    <source>
        <dbReference type="ARBA" id="ARBA00023136"/>
    </source>
</evidence>
<keyword evidence="7" id="KW-0479">Metal-binding</keyword>
<evidence type="ECO:0000256" key="9">
    <source>
        <dbReference type="SAM" id="Phobius"/>
    </source>
</evidence>
<dbReference type="Proteomes" id="UP001143981">
    <property type="component" value="Unassembled WGS sequence"/>
</dbReference>
<dbReference type="PANTHER" id="PTHR46187">
    <property type="entry name" value="ALKALINE CERAMIDASE 3"/>
    <property type="match status" value="1"/>
</dbReference>
<gene>
    <name evidence="10" type="ORF">LPJ61_004367</name>
</gene>
<comment type="caution">
    <text evidence="10">The sequence shown here is derived from an EMBL/GenBank/DDBJ whole genome shotgun (WGS) entry which is preliminary data.</text>
</comment>
<feature type="transmembrane region" description="Helical" evidence="9">
    <location>
        <begin position="100"/>
        <end position="117"/>
    </location>
</feature>
<dbReference type="GO" id="GO:0016811">
    <property type="term" value="F:hydrolase activity, acting on carbon-nitrogen (but not peptide) bonds, in linear amides"/>
    <property type="evidence" value="ECO:0007669"/>
    <property type="project" value="InterPro"/>
</dbReference>
<evidence type="ECO:0000256" key="1">
    <source>
        <dbReference type="ARBA" id="ARBA00004141"/>
    </source>
</evidence>
<dbReference type="GO" id="GO:0006672">
    <property type="term" value="P:ceramide metabolic process"/>
    <property type="evidence" value="ECO:0007669"/>
    <property type="project" value="InterPro"/>
</dbReference>
<protein>
    <recommendedName>
        <fullName evidence="12">Alkaline phytoceramidase</fullName>
    </recommendedName>
</protein>
<keyword evidence="8" id="KW-0862">Zinc</keyword>
<dbReference type="OrthoDB" id="187171at2759"/>
<keyword evidence="6 9" id="KW-0472">Membrane</keyword>
<feature type="binding site" evidence="8">
    <location>
        <position position="61"/>
    </location>
    <ligand>
        <name>Zn(2+)</name>
        <dbReference type="ChEBI" id="CHEBI:29105"/>
        <note>catalytic</note>
    </ligand>
</feature>
<dbReference type="Pfam" id="PF05875">
    <property type="entry name" value="Ceramidase"/>
    <property type="match status" value="1"/>
</dbReference>